<evidence type="ECO:0000313" key="2">
    <source>
        <dbReference type="EMBL" id="SDI93051.1"/>
    </source>
</evidence>
<protein>
    <submittedName>
        <fullName evidence="2">V/A-type H+-transporting ATPase subunit G/H</fullName>
    </submittedName>
</protein>
<evidence type="ECO:0000313" key="3">
    <source>
        <dbReference type="Proteomes" id="UP000183255"/>
    </source>
</evidence>
<feature type="region of interest" description="Disordered" evidence="1">
    <location>
        <begin position="42"/>
        <end position="62"/>
    </location>
</feature>
<reference evidence="2 3" key="1">
    <citation type="submission" date="2016-10" db="EMBL/GenBank/DDBJ databases">
        <authorList>
            <person name="de Groot N.N."/>
        </authorList>
    </citation>
    <scope>NUCLEOTIDE SEQUENCE [LARGE SCALE GENOMIC DNA]</scope>
    <source>
        <strain evidence="2 3">CGMCC 1.5058</strain>
    </source>
</reference>
<dbReference type="Proteomes" id="UP000183255">
    <property type="component" value="Unassembled WGS sequence"/>
</dbReference>
<evidence type="ECO:0000256" key="1">
    <source>
        <dbReference type="SAM" id="MobiDB-lite"/>
    </source>
</evidence>
<sequence length="135" mass="15325">MFFKYHGKIKKYENGLHTGHAENGGERMAKEALEKVRQAEEKAREITKEASQKSRDIRRDAEARADERYKEIMNMAAKETEALREKARLEGEQEAKPILESGKAKAGELSALDDKVLEDAVNIILERIVKADGNR</sequence>
<gene>
    <name evidence="2" type="ORF">SAMN05421804_105135</name>
</gene>
<accession>A0A1G8PKI0</accession>
<dbReference type="Gene3D" id="1.20.5.2950">
    <property type="match status" value="1"/>
</dbReference>
<dbReference type="EMBL" id="FNDZ01000005">
    <property type="protein sequence ID" value="SDI93051.1"/>
    <property type="molecule type" value="Genomic_DNA"/>
</dbReference>
<proteinExistence type="predicted"/>
<dbReference type="AlphaFoldDB" id="A0A1G8PKI0"/>
<organism evidence="2 3">
    <name type="scientific">Proteiniclasticum ruminis</name>
    <dbReference type="NCBI Taxonomy" id="398199"/>
    <lineage>
        <taxon>Bacteria</taxon>
        <taxon>Bacillati</taxon>
        <taxon>Bacillota</taxon>
        <taxon>Clostridia</taxon>
        <taxon>Eubacteriales</taxon>
        <taxon>Clostridiaceae</taxon>
        <taxon>Proteiniclasticum</taxon>
    </lineage>
</organism>
<name>A0A1G8PKI0_9CLOT</name>